<dbReference type="Proteomes" id="UP000307440">
    <property type="component" value="Unassembled WGS sequence"/>
</dbReference>
<evidence type="ECO:0000256" key="1">
    <source>
        <dbReference type="SAM" id="MobiDB-lite"/>
    </source>
</evidence>
<organism evidence="2 3">
    <name type="scientific">Coprinopsis marcescibilis</name>
    <name type="common">Agaric fungus</name>
    <name type="synonym">Psathyrella marcescibilis</name>
    <dbReference type="NCBI Taxonomy" id="230819"/>
    <lineage>
        <taxon>Eukaryota</taxon>
        <taxon>Fungi</taxon>
        <taxon>Dikarya</taxon>
        <taxon>Basidiomycota</taxon>
        <taxon>Agaricomycotina</taxon>
        <taxon>Agaricomycetes</taxon>
        <taxon>Agaricomycetidae</taxon>
        <taxon>Agaricales</taxon>
        <taxon>Agaricineae</taxon>
        <taxon>Psathyrellaceae</taxon>
        <taxon>Coprinopsis</taxon>
    </lineage>
</organism>
<proteinExistence type="predicted"/>
<protein>
    <submittedName>
        <fullName evidence="2">Uncharacterized protein</fullName>
    </submittedName>
</protein>
<sequence>MNNLTQAEFYKRPNVNTIQTRPFAGRVPQPLVNATKAGGYFVAPNYRDVRQREYAVSYSCNVDVTLPYFDYAQNSYKVFSQLYPQKRTSNRHKTSGSSGPAPIVPRPEVQRQADLESSLYERRKTDPFVRCAGIRCNTVVPAAENHDRDPELLAFVDALDKSMDEHWFFKVGYRYFGPEYN</sequence>
<dbReference type="AlphaFoldDB" id="A0A5C3LG44"/>
<evidence type="ECO:0000313" key="3">
    <source>
        <dbReference type="Proteomes" id="UP000307440"/>
    </source>
</evidence>
<name>A0A5C3LG44_COPMA</name>
<reference evidence="2 3" key="1">
    <citation type="journal article" date="2019" name="Nat. Ecol. Evol.">
        <title>Megaphylogeny resolves global patterns of mushroom evolution.</title>
        <authorList>
            <person name="Varga T."/>
            <person name="Krizsan K."/>
            <person name="Foldi C."/>
            <person name="Dima B."/>
            <person name="Sanchez-Garcia M."/>
            <person name="Sanchez-Ramirez S."/>
            <person name="Szollosi G.J."/>
            <person name="Szarkandi J.G."/>
            <person name="Papp V."/>
            <person name="Albert L."/>
            <person name="Andreopoulos W."/>
            <person name="Angelini C."/>
            <person name="Antonin V."/>
            <person name="Barry K.W."/>
            <person name="Bougher N.L."/>
            <person name="Buchanan P."/>
            <person name="Buyck B."/>
            <person name="Bense V."/>
            <person name="Catcheside P."/>
            <person name="Chovatia M."/>
            <person name="Cooper J."/>
            <person name="Damon W."/>
            <person name="Desjardin D."/>
            <person name="Finy P."/>
            <person name="Geml J."/>
            <person name="Haridas S."/>
            <person name="Hughes K."/>
            <person name="Justo A."/>
            <person name="Karasinski D."/>
            <person name="Kautmanova I."/>
            <person name="Kiss B."/>
            <person name="Kocsube S."/>
            <person name="Kotiranta H."/>
            <person name="LaButti K.M."/>
            <person name="Lechner B.E."/>
            <person name="Liimatainen K."/>
            <person name="Lipzen A."/>
            <person name="Lukacs Z."/>
            <person name="Mihaltcheva S."/>
            <person name="Morgado L.N."/>
            <person name="Niskanen T."/>
            <person name="Noordeloos M.E."/>
            <person name="Ohm R.A."/>
            <person name="Ortiz-Santana B."/>
            <person name="Ovrebo C."/>
            <person name="Racz N."/>
            <person name="Riley R."/>
            <person name="Savchenko A."/>
            <person name="Shiryaev A."/>
            <person name="Soop K."/>
            <person name="Spirin V."/>
            <person name="Szebenyi C."/>
            <person name="Tomsovsky M."/>
            <person name="Tulloss R.E."/>
            <person name="Uehling J."/>
            <person name="Grigoriev I.V."/>
            <person name="Vagvolgyi C."/>
            <person name="Papp T."/>
            <person name="Martin F.M."/>
            <person name="Miettinen O."/>
            <person name="Hibbett D.S."/>
            <person name="Nagy L.G."/>
        </authorList>
    </citation>
    <scope>NUCLEOTIDE SEQUENCE [LARGE SCALE GENOMIC DNA]</scope>
    <source>
        <strain evidence="2 3">CBS 121175</strain>
    </source>
</reference>
<feature type="region of interest" description="Disordered" evidence="1">
    <location>
        <begin position="87"/>
        <end position="108"/>
    </location>
</feature>
<gene>
    <name evidence="2" type="ORF">FA15DRAFT_754232</name>
</gene>
<accession>A0A5C3LG44</accession>
<dbReference type="EMBL" id="ML210164">
    <property type="protein sequence ID" value="TFK27491.1"/>
    <property type="molecule type" value="Genomic_DNA"/>
</dbReference>
<keyword evidence="3" id="KW-1185">Reference proteome</keyword>
<evidence type="ECO:0000313" key="2">
    <source>
        <dbReference type="EMBL" id="TFK27491.1"/>
    </source>
</evidence>